<reference evidence="3 4" key="1">
    <citation type="submission" date="2015-10" db="EMBL/GenBank/DDBJ databases">
        <title>Genome analyses suggest a sexual origin of heterokaryosis in a supposedly ancient asexual fungus.</title>
        <authorList>
            <person name="Ropars J."/>
            <person name="Sedzielewska K."/>
            <person name="Noel J."/>
            <person name="Charron P."/>
            <person name="Farinelli L."/>
            <person name="Marton T."/>
            <person name="Kruger M."/>
            <person name="Pelin A."/>
            <person name="Brachmann A."/>
            <person name="Corradi N."/>
        </authorList>
    </citation>
    <scope>NUCLEOTIDE SEQUENCE [LARGE SCALE GENOMIC DNA]</scope>
    <source>
        <strain evidence="3 4">A4</strain>
    </source>
</reference>
<dbReference type="AlphaFoldDB" id="A0A2I1HPT6"/>
<feature type="region of interest" description="Disordered" evidence="2">
    <location>
        <begin position="216"/>
        <end position="243"/>
    </location>
</feature>
<feature type="compositionally biased region" description="Low complexity" evidence="2">
    <location>
        <begin position="484"/>
        <end position="496"/>
    </location>
</feature>
<gene>
    <name evidence="3" type="ORF">RhiirA4_485193</name>
</gene>
<dbReference type="VEuPathDB" id="FungiDB:RhiirA1_530429"/>
<proteinExistence type="predicted"/>
<dbReference type="VEuPathDB" id="FungiDB:FUN_009914"/>
<evidence type="ECO:0000256" key="1">
    <source>
        <dbReference type="SAM" id="Coils"/>
    </source>
</evidence>
<feature type="compositionally biased region" description="Basic and acidic residues" evidence="2">
    <location>
        <begin position="225"/>
        <end position="237"/>
    </location>
</feature>
<evidence type="ECO:0000313" key="3">
    <source>
        <dbReference type="EMBL" id="PKY60905.1"/>
    </source>
</evidence>
<dbReference type="EMBL" id="LLXI01004734">
    <property type="protein sequence ID" value="PKY60905.1"/>
    <property type="molecule type" value="Genomic_DNA"/>
</dbReference>
<keyword evidence="4" id="KW-1185">Reference proteome</keyword>
<comment type="caution">
    <text evidence="3">The sequence shown here is derived from an EMBL/GenBank/DDBJ whole genome shotgun (WGS) entry which is preliminary data.</text>
</comment>
<evidence type="ECO:0000313" key="4">
    <source>
        <dbReference type="Proteomes" id="UP000234323"/>
    </source>
</evidence>
<sequence length="496" mass="55858">MSTELELLRQRISELETKNAKLEAEKAEIEARNVELLKQVMDENAKRDARVEELELKNTELEVRLLMLEQGSSVVDGQSQNDRETIAEISAVDESDSVIDQQNDVNTKSMEEVPEVIAEQSVPDKVIDDFILEESVNVPDSVIVQPKQCKPPPIHEVHSQLNLSEVRDPGLCNQNGLTLTPQIEEVVLLPDQGGSLEDREMDAFLDEEHKKRISEEIRQRKREKKLREGDSQEKNLDSEPLIADISGIDSQDSVIPLNEKDRQDVYLASPSSESCVASPGFEYSKEGKVPYKQKVEKGLVCELLEFIRSHEFLPNSTASSKQIPVDSDLALGSIPHLAHLFDKAEKTGQKEKLRWYYYSEEFEKKAITIALENNISDQMARTQIYDEMEPYLPGKKRENLRKMTQKAKNIYTLFKEIGIDKIGLVTYSVDAIGSLTGAQIQNIINLYTAECQKVIGVKNSSRSRDLPAESNKSGSKKSPDVRLSTPPTSQTSKQSD</sequence>
<dbReference type="Proteomes" id="UP000234323">
    <property type="component" value="Unassembled WGS sequence"/>
</dbReference>
<dbReference type="VEuPathDB" id="FungiDB:RhiirFUN_019707"/>
<evidence type="ECO:0000256" key="2">
    <source>
        <dbReference type="SAM" id="MobiDB-lite"/>
    </source>
</evidence>
<keyword evidence="1" id="KW-0175">Coiled coil</keyword>
<protein>
    <submittedName>
        <fullName evidence="3">Uncharacterized protein</fullName>
    </submittedName>
</protein>
<accession>A0A2I1HPT6</accession>
<feature type="region of interest" description="Disordered" evidence="2">
    <location>
        <begin position="458"/>
        <end position="496"/>
    </location>
</feature>
<organism evidence="3 4">
    <name type="scientific">Rhizophagus irregularis</name>
    <dbReference type="NCBI Taxonomy" id="588596"/>
    <lineage>
        <taxon>Eukaryota</taxon>
        <taxon>Fungi</taxon>
        <taxon>Fungi incertae sedis</taxon>
        <taxon>Mucoromycota</taxon>
        <taxon>Glomeromycotina</taxon>
        <taxon>Glomeromycetes</taxon>
        <taxon>Glomerales</taxon>
        <taxon>Glomeraceae</taxon>
        <taxon>Rhizophagus</taxon>
    </lineage>
</organism>
<feature type="coiled-coil region" evidence="1">
    <location>
        <begin position="5"/>
        <end position="71"/>
    </location>
</feature>
<name>A0A2I1HPT6_9GLOM</name>